<dbReference type="Gene3D" id="1.20.1260.10">
    <property type="match status" value="1"/>
</dbReference>
<dbReference type="SUPFAM" id="SSF47240">
    <property type="entry name" value="Ferritin-like"/>
    <property type="match status" value="1"/>
</dbReference>
<dbReference type="Pfam" id="PF05974">
    <property type="entry name" value="DUF892"/>
    <property type="match status" value="1"/>
</dbReference>
<dbReference type="STRING" id="234267.Acid_5565"/>
<dbReference type="AlphaFoldDB" id="Q01V03"/>
<organism evidence="1">
    <name type="scientific">Solibacter usitatus (strain Ellin6076)</name>
    <dbReference type="NCBI Taxonomy" id="234267"/>
    <lineage>
        <taxon>Bacteria</taxon>
        <taxon>Pseudomonadati</taxon>
        <taxon>Acidobacteriota</taxon>
        <taxon>Terriglobia</taxon>
        <taxon>Bryobacterales</taxon>
        <taxon>Solibacteraceae</taxon>
        <taxon>Candidatus Solibacter</taxon>
    </lineage>
</organism>
<dbReference type="CDD" id="cd07909">
    <property type="entry name" value="YciF"/>
    <property type="match status" value="1"/>
</dbReference>
<dbReference type="InParanoid" id="Q01V03"/>
<proteinExistence type="predicted"/>
<dbReference type="HOGENOM" id="CLU_102561_2_0_0"/>
<dbReference type="InterPro" id="IPR047114">
    <property type="entry name" value="YciF"/>
</dbReference>
<dbReference type="EMBL" id="CP000473">
    <property type="protein sequence ID" value="ABJ86512.1"/>
    <property type="molecule type" value="Genomic_DNA"/>
</dbReference>
<evidence type="ECO:0000313" key="1">
    <source>
        <dbReference type="EMBL" id="ABJ86512.1"/>
    </source>
</evidence>
<gene>
    <name evidence="1" type="ordered locus">Acid_5565</name>
</gene>
<sequence>MKNHKRFEDLFEEEIEALYDAEMRIVDALPRMMAAASTKELAIAFASHLEETRRHVTRLEDIFQIMGEEPRGRTSDAISGFLSDVSALIDGMRESATLDLALVTAARMIEHWEMVAYESAAAIAGMLGQLSASDLLEKTLEEEGAADDTLAAIAASLLGGDIGAQDLDVAS</sequence>
<accession>Q01V03</accession>
<dbReference type="InterPro" id="IPR009078">
    <property type="entry name" value="Ferritin-like_SF"/>
</dbReference>
<dbReference type="InterPro" id="IPR012347">
    <property type="entry name" value="Ferritin-like"/>
</dbReference>
<protein>
    <submittedName>
        <fullName evidence="1">Uncharacterized protein</fullName>
    </submittedName>
</protein>
<dbReference type="KEGG" id="sus:Acid_5565"/>
<dbReference type="OrthoDB" id="9795056at2"/>
<reference evidence="1" key="1">
    <citation type="submission" date="2006-10" db="EMBL/GenBank/DDBJ databases">
        <title>Complete sequence of Solibacter usitatus Ellin6076.</title>
        <authorList>
            <consortium name="US DOE Joint Genome Institute"/>
            <person name="Copeland A."/>
            <person name="Lucas S."/>
            <person name="Lapidus A."/>
            <person name="Barry K."/>
            <person name="Detter J.C."/>
            <person name="Glavina del Rio T."/>
            <person name="Hammon N."/>
            <person name="Israni S."/>
            <person name="Dalin E."/>
            <person name="Tice H."/>
            <person name="Pitluck S."/>
            <person name="Thompson L.S."/>
            <person name="Brettin T."/>
            <person name="Bruce D."/>
            <person name="Han C."/>
            <person name="Tapia R."/>
            <person name="Gilna P."/>
            <person name="Schmutz J."/>
            <person name="Larimer F."/>
            <person name="Land M."/>
            <person name="Hauser L."/>
            <person name="Kyrpides N."/>
            <person name="Mikhailova N."/>
            <person name="Janssen P.H."/>
            <person name="Kuske C.R."/>
            <person name="Richardson P."/>
        </authorList>
    </citation>
    <scope>NUCLEOTIDE SEQUENCE</scope>
    <source>
        <strain evidence="1">Ellin6076</strain>
    </source>
</reference>
<dbReference type="eggNOG" id="COG3685">
    <property type="taxonomic scope" value="Bacteria"/>
</dbReference>
<dbReference type="InterPro" id="IPR010287">
    <property type="entry name" value="DUF892_YciF-like"/>
</dbReference>
<dbReference type="PANTHER" id="PTHR30565:SF9">
    <property type="entry name" value="PROTEIN YCIF"/>
    <property type="match status" value="1"/>
</dbReference>
<dbReference type="PANTHER" id="PTHR30565">
    <property type="entry name" value="PROTEIN YCIF"/>
    <property type="match status" value="1"/>
</dbReference>
<name>Q01V03_SOLUE</name>